<keyword evidence="2" id="KW-1133">Transmembrane helix</keyword>
<gene>
    <name evidence="3" type="ORF">VE25_07345</name>
</gene>
<evidence type="ECO:0000256" key="2">
    <source>
        <dbReference type="SAM" id="Phobius"/>
    </source>
</evidence>
<accession>A0A0F5FU58</accession>
<feature type="transmembrane region" description="Helical" evidence="2">
    <location>
        <begin position="75"/>
        <end position="98"/>
    </location>
</feature>
<dbReference type="Proteomes" id="UP000033632">
    <property type="component" value="Unassembled WGS sequence"/>
</dbReference>
<keyword evidence="2" id="KW-0472">Membrane</keyword>
<evidence type="ECO:0000313" key="4">
    <source>
        <dbReference type="Proteomes" id="UP000033632"/>
    </source>
</evidence>
<feature type="region of interest" description="Disordered" evidence="1">
    <location>
        <begin position="1"/>
        <end position="22"/>
    </location>
</feature>
<dbReference type="EMBL" id="JZEX01000081">
    <property type="protein sequence ID" value="KKB12363.1"/>
    <property type="molecule type" value="Genomic_DNA"/>
</dbReference>
<feature type="transmembrane region" description="Helical" evidence="2">
    <location>
        <begin position="144"/>
        <end position="174"/>
    </location>
</feature>
<protein>
    <submittedName>
        <fullName evidence="3">Uncharacterized protein</fullName>
    </submittedName>
</protein>
<keyword evidence="2" id="KW-0812">Transmembrane</keyword>
<sequence>MRAKSDPGRGTRSMLSTGDETLSEQERAAKITTDMLLQITSVSFDRAAAYTSLVTVGGYAGAFSIWAFVSNELPRLASASVALLLGFSLLIFVLYEIYKMVSITRQLLPLSGLLNPPKQPTEFLRAFENFERKRKLKSATRGQIWTWIIAMILSIGSALSAVGILFYNMLAIILEWPLWPH</sequence>
<reference evidence="3 4" key="1">
    <citation type="submission" date="2015-03" db="EMBL/GenBank/DDBJ databases">
        <authorList>
            <person name="Hassan Y.I."/>
            <person name="Lepp D."/>
            <person name="Li X.-Z."/>
            <person name="Zhou T."/>
        </authorList>
    </citation>
    <scope>NUCLEOTIDE SEQUENCE [LARGE SCALE GENOMIC DNA]</scope>
    <source>
        <strain evidence="3 4">BD-c194</strain>
    </source>
</reference>
<proteinExistence type="predicted"/>
<dbReference type="AlphaFoldDB" id="A0A0F5FU58"/>
<keyword evidence="4" id="KW-1185">Reference proteome</keyword>
<name>A0A0F5FU58_9HYPH</name>
<dbReference type="PATRIC" id="fig|443610.3.peg.4036"/>
<feature type="transmembrane region" description="Helical" evidence="2">
    <location>
        <begin position="47"/>
        <end position="69"/>
    </location>
</feature>
<evidence type="ECO:0000256" key="1">
    <source>
        <dbReference type="SAM" id="MobiDB-lite"/>
    </source>
</evidence>
<evidence type="ECO:0000313" key="3">
    <source>
        <dbReference type="EMBL" id="KKB12363.1"/>
    </source>
</evidence>
<organism evidence="3 4">
    <name type="scientific">Devosia geojensis</name>
    <dbReference type="NCBI Taxonomy" id="443610"/>
    <lineage>
        <taxon>Bacteria</taxon>
        <taxon>Pseudomonadati</taxon>
        <taxon>Pseudomonadota</taxon>
        <taxon>Alphaproteobacteria</taxon>
        <taxon>Hyphomicrobiales</taxon>
        <taxon>Devosiaceae</taxon>
        <taxon>Devosia</taxon>
    </lineage>
</organism>
<comment type="caution">
    <text evidence="3">The sequence shown here is derived from an EMBL/GenBank/DDBJ whole genome shotgun (WGS) entry which is preliminary data.</text>
</comment>